<dbReference type="AlphaFoldDB" id="A0A5C3Q9E1"/>
<name>A0A5C3Q9E1_9AGAR</name>
<reference evidence="4 5" key="1">
    <citation type="journal article" date="2019" name="Nat. Ecol. Evol.">
        <title>Megaphylogeny resolves global patterns of mushroom evolution.</title>
        <authorList>
            <person name="Varga T."/>
            <person name="Krizsan K."/>
            <person name="Foldi C."/>
            <person name="Dima B."/>
            <person name="Sanchez-Garcia M."/>
            <person name="Sanchez-Ramirez S."/>
            <person name="Szollosi G.J."/>
            <person name="Szarkandi J.G."/>
            <person name="Papp V."/>
            <person name="Albert L."/>
            <person name="Andreopoulos W."/>
            <person name="Angelini C."/>
            <person name="Antonin V."/>
            <person name="Barry K.W."/>
            <person name="Bougher N.L."/>
            <person name="Buchanan P."/>
            <person name="Buyck B."/>
            <person name="Bense V."/>
            <person name="Catcheside P."/>
            <person name="Chovatia M."/>
            <person name="Cooper J."/>
            <person name="Damon W."/>
            <person name="Desjardin D."/>
            <person name="Finy P."/>
            <person name="Geml J."/>
            <person name="Haridas S."/>
            <person name="Hughes K."/>
            <person name="Justo A."/>
            <person name="Karasinski D."/>
            <person name="Kautmanova I."/>
            <person name="Kiss B."/>
            <person name="Kocsube S."/>
            <person name="Kotiranta H."/>
            <person name="LaButti K.M."/>
            <person name="Lechner B.E."/>
            <person name="Liimatainen K."/>
            <person name="Lipzen A."/>
            <person name="Lukacs Z."/>
            <person name="Mihaltcheva S."/>
            <person name="Morgado L.N."/>
            <person name="Niskanen T."/>
            <person name="Noordeloos M.E."/>
            <person name="Ohm R.A."/>
            <person name="Ortiz-Santana B."/>
            <person name="Ovrebo C."/>
            <person name="Racz N."/>
            <person name="Riley R."/>
            <person name="Savchenko A."/>
            <person name="Shiryaev A."/>
            <person name="Soop K."/>
            <person name="Spirin V."/>
            <person name="Szebenyi C."/>
            <person name="Tomsovsky M."/>
            <person name="Tulloss R.E."/>
            <person name="Uehling J."/>
            <person name="Grigoriev I.V."/>
            <person name="Vagvolgyi C."/>
            <person name="Papp T."/>
            <person name="Martin F.M."/>
            <person name="Miettinen O."/>
            <person name="Hibbett D.S."/>
            <person name="Nagy L.G."/>
        </authorList>
    </citation>
    <scope>NUCLEOTIDE SEQUENCE [LARGE SCALE GENOMIC DNA]</scope>
    <source>
        <strain evidence="4 5">CBS 309.79</strain>
    </source>
</reference>
<accession>A0A5C3Q9E1</accession>
<organism evidence="4 5">
    <name type="scientific">Pterulicium gracile</name>
    <dbReference type="NCBI Taxonomy" id="1884261"/>
    <lineage>
        <taxon>Eukaryota</taxon>
        <taxon>Fungi</taxon>
        <taxon>Dikarya</taxon>
        <taxon>Basidiomycota</taxon>
        <taxon>Agaricomycotina</taxon>
        <taxon>Agaricomycetes</taxon>
        <taxon>Agaricomycetidae</taxon>
        <taxon>Agaricales</taxon>
        <taxon>Pleurotineae</taxon>
        <taxon>Pterulaceae</taxon>
        <taxon>Pterulicium</taxon>
    </lineage>
</organism>
<gene>
    <name evidence="4" type="ORF">BDV98DRAFT_211393</name>
</gene>
<dbReference type="EMBL" id="ML178840">
    <property type="protein sequence ID" value="TFK98381.1"/>
    <property type="molecule type" value="Genomic_DNA"/>
</dbReference>
<keyword evidence="2" id="KW-1133">Transmembrane helix</keyword>
<sequence length="478" mass="52731">MGAFHGIPFDTPQALEAAERTLHHLLITRYTAAAGITLLLYDHMLTFGDEVKYIWKSKEWTAPKYMFFIVRYGVPLAVLGHIIQMSGLSNITLSDALPGILCCIGESQCQSDARFDPCLKHCNLQTAFGLTTIAMTNCTFAQHADADPLLGTQLNALSSESSVIVLLRLWVLWDRDRIAVAVTVFAFVLTNVVSLGMLIFMITRVYATVTWNQAILMCSPAERLPLGGLWIPGLVFEVIIFVMACFNALYRPRPSHDALAKVLYRDGLTYFAVLFTMRIINVVVGFVAPLSLIFVGVFFVWCTTTITTTRLVINIRKMSEAPDDDDDEPATPLPLTKSPSRKRRTPLPYDEQSIDDRGLGPRNSKFSEYSRSSVSEAAHHSNAVSSYSCSNFGSGNYGGRAAPPASRTTATGAFEHVEHIDLTPIRPRSIGGGGAWVEPKSWRRSESANGHHGRGHSERSFGDMSEEDGSVLDIGRFK</sequence>
<feature type="transmembrane region" description="Helical" evidence="2">
    <location>
        <begin position="65"/>
        <end position="83"/>
    </location>
</feature>
<dbReference type="Pfam" id="PF20151">
    <property type="entry name" value="DUF6533"/>
    <property type="match status" value="1"/>
</dbReference>
<evidence type="ECO:0000256" key="2">
    <source>
        <dbReference type="SAM" id="Phobius"/>
    </source>
</evidence>
<evidence type="ECO:0000313" key="5">
    <source>
        <dbReference type="Proteomes" id="UP000305067"/>
    </source>
</evidence>
<feature type="region of interest" description="Disordered" evidence="1">
    <location>
        <begin position="320"/>
        <end position="371"/>
    </location>
</feature>
<evidence type="ECO:0000259" key="3">
    <source>
        <dbReference type="Pfam" id="PF20151"/>
    </source>
</evidence>
<keyword evidence="5" id="KW-1185">Reference proteome</keyword>
<dbReference type="InterPro" id="IPR045340">
    <property type="entry name" value="DUF6533"/>
</dbReference>
<dbReference type="OrthoDB" id="3251775at2759"/>
<proteinExistence type="predicted"/>
<protein>
    <recommendedName>
        <fullName evidence="3">DUF6533 domain-containing protein</fullName>
    </recommendedName>
</protein>
<feature type="transmembrane region" description="Helical" evidence="2">
    <location>
        <begin position="178"/>
        <end position="202"/>
    </location>
</feature>
<dbReference type="Proteomes" id="UP000305067">
    <property type="component" value="Unassembled WGS sequence"/>
</dbReference>
<feature type="transmembrane region" description="Helical" evidence="2">
    <location>
        <begin position="286"/>
        <end position="308"/>
    </location>
</feature>
<evidence type="ECO:0000256" key="1">
    <source>
        <dbReference type="SAM" id="MobiDB-lite"/>
    </source>
</evidence>
<feature type="region of interest" description="Disordered" evidence="1">
    <location>
        <begin position="424"/>
        <end position="478"/>
    </location>
</feature>
<evidence type="ECO:0000313" key="4">
    <source>
        <dbReference type="EMBL" id="TFK98381.1"/>
    </source>
</evidence>
<feature type="domain" description="DUF6533" evidence="3">
    <location>
        <begin position="30"/>
        <end position="76"/>
    </location>
</feature>
<keyword evidence="2" id="KW-0472">Membrane</keyword>
<feature type="transmembrane region" description="Helical" evidence="2">
    <location>
        <begin position="229"/>
        <end position="250"/>
    </location>
</feature>
<keyword evidence="2" id="KW-0812">Transmembrane</keyword>